<dbReference type="GeneID" id="18933238"/>
<accession>F4S4R8</accession>
<dbReference type="VEuPathDB" id="FungiDB:MELLADRAFT_79253"/>
<protein>
    <submittedName>
        <fullName evidence="2">Secreted protein</fullName>
    </submittedName>
</protein>
<reference evidence="3" key="1">
    <citation type="journal article" date="2011" name="Proc. Natl. Acad. Sci. U.S.A.">
        <title>Obligate biotrophy features unraveled by the genomic analysis of rust fungi.</title>
        <authorList>
            <person name="Duplessis S."/>
            <person name="Cuomo C.A."/>
            <person name="Lin Y.-C."/>
            <person name="Aerts A."/>
            <person name="Tisserant E."/>
            <person name="Veneault-Fourrey C."/>
            <person name="Joly D.L."/>
            <person name="Hacquard S."/>
            <person name="Amselem J."/>
            <person name="Cantarel B.L."/>
            <person name="Chiu R."/>
            <person name="Coutinho P.M."/>
            <person name="Feau N."/>
            <person name="Field M."/>
            <person name="Frey P."/>
            <person name="Gelhaye E."/>
            <person name="Goldberg J."/>
            <person name="Grabherr M.G."/>
            <person name="Kodira C.D."/>
            <person name="Kohler A."/>
            <person name="Kuees U."/>
            <person name="Lindquist E.A."/>
            <person name="Lucas S.M."/>
            <person name="Mago R."/>
            <person name="Mauceli E."/>
            <person name="Morin E."/>
            <person name="Murat C."/>
            <person name="Pangilinan J.L."/>
            <person name="Park R."/>
            <person name="Pearson M."/>
            <person name="Quesneville H."/>
            <person name="Rouhier N."/>
            <person name="Sakthikumar S."/>
            <person name="Salamov A.A."/>
            <person name="Schmutz J."/>
            <person name="Selles B."/>
            <person name="Shapiro H."/>
            <person name="Tanguay P."/>
            <person name="Tuskan G.A."/>
            <person name="Henrissat B."/>
            <person name="Van de Peer Y."/>
            <person name="Rouze P."/>
            <person name="Ellis J.G."/>
            <person name="Dodds P.N."/>
            <person name="Schein J.E."/>
            <person name="Zhong S."/>
            <person name="Hamelin R.C."/>
            <person name="Grigoriev I.V."/>
            <person name="Szabo L.J."/>
            <person name="Martin F."/>
        </authorList>
    </citation>
    <scope>NUCLEOTIDE SEQUENCE [LARGE SCALE GENOMIC DNA]</scope>
    <source>
        <strain evidence="3">98AG31 / pathotype 3-4-7</strain>
    </source>
</reference>
<evidence type="ECO:0000313" key="2">
    <source>
        <dbReference type="EMBL" id="EGG00336.1"/>
    </source>
</evidence>
<dbReference type="RefSeq" id="XP_007416355.1">
    <property type="nucleotide sequence ID" value="XM_007416293.1"/>
</dbReference>
<feature type="compositionally biased region" description="Low complexity" evidence="1">
    <location>
        <begin position="173"/>
        <end position="189"/>
    </location>
</feature>
<name>F4S4R8_MELLP</name>
<dbReference type="OrthoDB" id="10370534at2759"/>
<keyword evidence="3" id="KW-1185">Reference proteome</keyword>
<evidence type="ECO:0000256" key="1">
    <source>
        <dbReference type="SAM" id="MobiDB-lite"/>
    </source>
</evidence>
<proteinExistence type="predicted"/>
<dbReference type="KEGG" id="mlr:MELLADRAFT_79253"/>
<dbReference type="AlphaFoldDB" id="F4S4R8"/>
<dbReference type="EMBL" id="GL883148">
    <property type="protein sequence ID" value="EGG00336.1"/>
    <property type="molecule type" value="Genomic_DNA"/>
</dbReference>
<dbReference type="Proteomes" id="UP000001072">
    <property type="component" value="Unassembled WGS sequence"/>
</dbReference>
<sequence>MIDIGRRTVLLSSLLVSVFFRITNGFTFLQPTNGTIFSSTDFNTIIFTSGPSDPPLIDLYIFSSSTSPFGPSQLRLLASSVNTTMGHITFTSKPKDGVGSNSSEGDVLPTSSEPIYSIVAVKSGEKTALDNSPLFSVVKGPVNTTLPKDSDLPHNATLPESAQILSVTSSNKTSETTPGTGPSTSTTPSNHSFPVPARGSSVIPPGFNPLPPGFSIGGIGDQQKYLMTSKSVSINTHCPTLVLMCTIMISILQLSY</sequence>
<feature type="region of interest" description="Disordered" evidence="1">
    <location>
        <begin position="166"/>
        <end position="204"/>
    </location>
</feature>
<organism evidence="3">
    <name type="scientific">Melampsora larici-populina (strain 98AG31 / pathotype 3-4-7)</name>
    <name type="common">Poplar leaf rust fungus</name>
    <dbReference type="NCBI Taxonomy" id="747676"/>
    <lineage>
        <taxon>Eukaryota</taxon>
        <taxon>Fungi</taxon>
        <taxon>Dikarya</taxon>
        <taxon>Basidiomycota</taxon>
        <taxon>Pucciniomycotina</taxon>
        <taxon>Pucciniomycetes</taxon>
        <taxon>Pucciniales</taxon>
        <taxon>Melampsoraceae</taxon>
        <taxon>Melampsora</taxon>
    </lineage>
</organism>
<evidence type="ECO:0000313" key="3">
    <source>
        <dbReference type="Proteomes" id="UP000001072"/>
    </source>
</evidence>
<dbReference type="HOGENOM" id="CLU_1086182_0_0_1"/>
<gene>
    <name evidence="2" type="ORF">MELLADRAFT_79253</name>
</gene>
<dbReference type="InParanoid" id="F4S4R8"/>